<dbReference type="RefSeq" id="WP_143910910.1">
    <property type="nucleotide sequence ID" value="NZ_CP041766.1"/>
</dbReference>
<dbReference type="InterPro" id="IPR050483">
    <property type="entry name" value="CoA-transferase_III_domain"/>
</dbReference>
<proteinExistence type="predicted"/>
<gene>
    <name evidence="2" type="ORF">FO059_18085</name>
</gene>
<dbReference type="EMBL" id="CP041766">
    <property type="protein sequence ID" value="QDQ99507.1"/>
    <property type="molecule type" value="Genomic_DNA"/>
</dbReference>
<reference evidence="2 3" key="2">
    <citation type="submission" date="2019-07" db="EMBL/GenBank/DDBJ databases">
        <authorList>
            <person name="Huang Y."/>
        </authorList>
    </citation>
    <scope>NUCLEOTIDE SEQUENCE [LARGE SCALE GENOMIC DNA]</scope>
    <source>
        <strain evidence="2 3">HY188</strain>
        <plasmid evidence="2 3">unnamed</plasmid>
    </source>
</reference>
<evidence type="ECO:0000256" key="1">
    <source>
        <dbReference type="ARBA" id="ARBA00022679"/>
    </source>
</evidence>
<reference evidence="2 3" key="1">
    <citation type="submission" date="2019-07" db="EMBL/GenBank/DDBJ databases">
        <title>Tomitella cavernea sp. nov., an actinomycete isolated from soil.</title>
        <authorList>
            <person name="Cheng J."/>
        </authorList>
    </citation>
    <scope>NUCLEOTIDE SEQUENCE [LARGE SCALE GENOMIC DNA]</scope>
    <source>
        <strain evidence="2 3">HY188</strain>
        <plasmid evidence="2 3">unnamed</plasmid>
    </source>
</reference>
<evidence type="ECO:0000313" key="2">
    <source>
        <dbReference type="EMBL" id="QDQ99507.1"/>
    </source>
</evidence>
<dbReference type="Pfam" id="PF02515">
    <property type="entry name" value="CoA_transf_3"/>
    <property type="match status" value="1"/>
</dbReference>
<keyword evidence="1 2" id="KW-0808">Transferase</keyword>
<dbReference type="Gene3D" id="3.40.50.10540">
    <property type="entry name" value="Crotonobetainyl-coa:carnitine coa-transferase, domain 1"/>
    <property type="match status" value="1"/>
</dbReference>
<organism evidence="2 3">
    <name type="scientific">Tomitella fengzijianii</name>
    <dbReference type="NCBI Taxonomy" id="2597660"/>
    <lineage>
        <taxon>Bacteria</taxon>
        <taxon>Bacillati</taxon>
        <taxon>Actinomycetota</taxon>
        <taxon>Actinomycetes</taxon>
        <taxon>Mycobacteriales</taxon>
        <taxon>Tomitella</taxon>
    </lineage>
</organism>
<dbReference type="InterPro" id="IPR044855">
    <property type="entry name" value="CoA-Trfase_III_dom3_sf"/>
</dbReference>
<dbReference type="KEGG" id="toy:FO059_18085"/>
<sequence length="398" mass="42847">MTVSALHGIRVLDIASVIAAPVATTFLADFGADVVKVEEPSAGDFLRGYARNPGVRSLQWSQEGRNKKSVTLNLRTPRGQQILRELIPHFDVVVCNQRPSTLEKWGLSPVEMQTLNPRAVLVFVTGYGLTGPNRDRGAFDRIASAFAGLTYVSGEPDRPPVRNGFAMIDYMAAYLTAFATVTALYHRDANGGSGQIIDSSLYEAGFRASEDALLAYTSTGAVRERSGNTNPALVPASDFDTADGRRIAVHAGTDPLFRRLAHVLGRSELADDPRYATRAARAENPEQLYKIIEGWASERSADEAVSELTDAGIPASPLMSIADIAADRHYRERGTFVEVDDPDFGTVSMVAPLPHLSATPGKIASLGCALGANTDEVYRDLLGLSNADLAELRDAEVI</sequence>
<protein>
    <submittedName>
        <fullName evidence="2">CoA transferase</fullName>
    </submittedName>
</protein>
<keyword evidence="2" id="KW-0614">Plasmid</keyword>
<dbReference type="OrthoDB" id="9797653at2"/>
<accession>A0A516X8W7</accession>
<evidence type="ECO:0000313" key="3">
    <source>
        <dbReference type="Proteomes" id="UP000317344"/>
    </source>
</evidence>
<dbReference type="PANTHER" id="PTHR48207">
    <property type="entry name" value="SUCCINATE--HYDROXYMETHYLGLUTARATE COA-TRANSFERASE"/>
    <property type="match status" value="1"/>
</dbReference>
<dbReference type="Proteomes" id="UP000317344">
    <property type="component" value="Plasmid unnamed"/>
</dbReference>
<dbReference type="InterPro" id="IPR023606">
    <property type="entry name" value="CoA-Trfase_III_dom_1_sf"/>
</dbReference>
<name>A0A516X8W7_9ACTN</name>
<keyword evidence="3" id="KW-1185">Reference proteome</keyword>
<dbReference type="InterPro" id="IPR003673">
    <property type="entry name" value="CoA-Trfase_fam_III"/>
</dbReference>
<geneLocation type="plasmid" evidence="2">
    <name>unnamed</name>
</geneLocation>
<dbReference type="AlphaFoldDB" id="A0A516X8W7"/>
<dbReference type="Gene3D" id="3.30.1540.10">
    <property type="entry name" value="formyl-coa transferase, domain 3"/>
    <property type="match status" value="1"/>
</dbReference>
<dbReference type="PANTHER" id="PTHR48207:SF3">
    <property type="entry name" value="SUCCINATE--HYDROXYMETHYLGLUTARATE COA-TRANSFERASE"/>
    <property type="match status" value="1"/>
</dbReference>
<dbReference type="GO" id="GO:0008410">
    <property type="term" value="F:CoA-transferase activity"/>
    <property type="evidence" value="ECO:0007669"/>
    <property type="project" value="TreeGrafter"/>
</dbReference>
<dbReference type="SUPFAM" id="SSF89796">
    <property type="entry name" value="CoA-transferase family III (CaiB/BaiF)"/>
    <property type="match status" value="1"/>
</dbReference>